<gene>
    <name evidence="14" type="primary">SCTR</name>
</gene>
<keyword evidence="6" id="KW-0297">G-protein coupled receptor</keyword>
<dbReference type="GO" id="GO:0017046">
    <property type="term" value="F:peptide hormone binding"/>
    <property type="evidence" value="ECO:0007669"/>
    <property type="project" value="Ensembl"/>
</dbReference>
<comment type="similarity">
    <text evidence="2">Belongs to the G-protein coupled receptor 2 family.</text>
</comment>
<dbReference type="InterPro" id="IPR036445">
    <property type="entry name" value="GPCR_2_extracell_dom_sf"/>
</dbReference>
<keyword evidence="8" id="KW-0675">Receptor</keyword>
<dbReference type="GO" id="GO:0015055">
    <property type="term" value="F:secretin receptor activity"/>
    <property type="evidence" value="ECO:0007669"/>
    <property type="project" value="Ensembl"/>
</dbReference>
<dbReference type="GO" id="GO:0005886">
    <property type="term" value="C:plasma membrane"/>
    <property type="evidence" value="ECO:0007669"/>
    <property type="project" value="UniProtKB-SubCell"/>
</dbReference>
<dbReference type="SMART" id="SM00008">
    <property type="entry name" value="HormR"/>
    <property type="match status" value="1"/>
</dbReference>
<dbReference type="Gene3D" id="4.10.1240.10">
    <property type="entry name" value="GPCR, family 2, extracellular hormone receptor domain"/>
    <property type="match status" value="1"/>
</dbReference>
<feature type="transmembrane region" description="Helical" evidence="11">
    <location>
        <begin position="315"/>
        <end position="339"/>
    </location>
</feature>
<dbReference type="GO" id="GO:0007166">
    <property type="term" value="P:cell surface receptor signaling pathway"/>
    <property type="evidence" value="ECO:0007669"/>
    <property type="project" value="InterPro"/>
</dbReference>
<dbReference type="PROSITE" id="PS00650">
    <property type="entry name" value="G_PROTEIN_RECEP_F2_2"/>
    <property type="match status" value="1"/>
</dbReference>
<evidence type="ECO:0000256" key="3">
    <source>
        <dbReference type="ARBA" id="ARBA00022475"/>
    </source>
</evidence>
<dbReference type="CDD" id="cd15275">
    <property type="entry name" value="7tmB1_secretin"/>
    <property type="match status" value="1"/>
</dbReference>
<evidence type="ECO:0000313" key="15">
    <source>
        <dbReference type="Proteomes" id="UP000694559"/>
    </source>
</evidence>
<evidence type="ECO:0000256" key="11">
    <source>
        <dbReference type="SAM" id="Phobius"/>
    </source>
</evidence>
<dbReference type="PANTHER" id="PTHR45620">
    <property type="entry name" value="PDF RECEPTOR-LIKE PROTEIN-RELATED"/>
    <property type="match status" value="1"/>
</dbReference>
<proteinExistence type="inferred from homology"/>
<evidence type="ECO:0000313" key="14">
    <source>
        <dbReference type="Ensembl" id="ENSNNAP00000024092.1"/>
    </source>
</evidence>
<keyword evidence="9" id="KW-0325">Glycoprotein</keyword>
<dbReference type="PANTHER" id="PTHR45620:SF13">
    <property type="entry name" value="SECRETIN RECEPTOR"/>
    <property type="match status" value="1"/>
</dbReference>
<evidence type="ECO:0000259" key="13">
    <source>
        <dbReference type="PROSITE" id="PS50261"/>
    </source>
</evidence>
<dbReference type="Pfam" id="PF00002">
    <property type="entry name" value="7tm_2"/>
    <property type="match status" value="1"/>
</dbReference>
<keyword evidence="7 11" id="KW-0472">Membrane</keyword>
<dbReference type="PROSITE" id="PS50227">
    <property type="entry name" value="G_PROTEIN_RECEP_F2_3"/>
    <property type="match status" value="1"/>
</dbReference>
<dbReference type="InterPro" id="IPR000832">
    <property type="entry name" value="GPCR_2_secretin-like"/>
</dbReference>
<feature type="domain" description="G-protein coupled receptors family 2 profile 2" evidence="13">
    <location>
        <begin position="161"/>
        <end position="415"/>
    </location>
</feature>
<evidence type="ECO:0000256" key="5">
    <source>
        <dbReference type="ARBA" id="ARBA00022989"/>
    </source>
</evidence>
<dbReference type="PRINTS" id="PR00249">
    <property type="entry name" value="GPCRSECRETIN"/>
</dbReference>
<dbReference type="GeneTree" id="ENSGT00940000160618"/>
<evidence type="ECO:0000256" key="7">
    <source>
        <dbReference type="ARBA" id="ARBA00023136"/>
    </source>
</evidence>
<reference evidence="14" key="1">
    <citation type="submission" date="2025-08" db="UniProtKB">
        <authorList>
            <consortium name="Ensembl"/>
        </authorList>
    </citation>
    <scope>IDENTIFICATION</scope>
</reference>
<keyword evidence="3" id="KW-1003">Cell membrane</keyword>
<dbReference type="GO" id="GO:0005881">
    <property type="term" value="C:cytoplasmic microtubule"/>
    <property type="evidence" value="ECO:0007669"/>
    <property type="project" value="Ensembl"/>
</dbReference>
<dbReference type="InterPro" id="IPR050332">
    <property type="entry name" value="GPCR_2"/>
</dbReference>
<feature type="transmembrane region" description="Helical" evidence="11">
    <location>
        <begin position="394"/>
        <end position="414"/>
    </location>
</feature>
<feature type="transmembrane region" description="Helical" evidence="11">
    <location>
        <begin position="274"/>
        <end position="295"/>
    </location>
</feature>
<dbReference type="InterPro" id="IPR017981">
    <property type="entry name" value="GPCR_2-like_7TM"/>
</dbReference>
<protein>
    <submittedName>
        <fullName evidence="14">Secretin receptor</fullName>
    </submittedName>
</protein>
<dbReference type="GO" id="GO:0008528">
    <property type="term" value="F:G protein-coupled peptide receptor activity"/>
    <property type="evidence" value="ECO:0007669"/>
    <property type="project" value="TreeGrafter"/>
</dbReference>
<feature type="transmembrane region" description="Helical" evidence="11">
    <location>
        <begin position="164"/>
        <end position="186"/>
    </location>
</feature>
<comment type="subcellular location">
    <subcellularLocation>
        <location evidence="1">Cell membrane</location>
        <topology evidence="1">Multi-pass membrane protein</topology>
    </subcellularLocation>
</comment>
<dbReference type="PROSITE" id="PS00649">
    <property type="entry name" value="G_PROTEIN_RECEP_F2_1"/>
    <property type="match status" value="1"/>
</dbReference>
<dbReference type="InterPro" id="IPR001879">
    <property type="entry name" value="GPCR_2_extracellular_dom"/>
</dbReference>
<dbReference type="Ensembl" id="ENSNNAT00000025260.1">
    <property type="protein sequence ID" value="ENSNNAP00000024092.1"/>
    <property type="gene ID" value="ENSNNAG00000015847.1"/>
</dbReference>
<keyword evidence="4 11" id="KW-0812">Transmembrane</keyword>
<dbReference type="SUPFAM" id="SSF111418">
    <property type="entry name" value="Hormone receptor domain"/>
    <property type="match status" value="1"/>
</dbReference>
<name>A0A8C6Y718_NAJNA</name>
<keyword evidence="10" id="KW-0807">Transducer</keyword>
<feature type="transmembrane region" description="Helical" evidence="11">
    <location>
        <begin position="20"/>
        <end position="41"/>
    </location>
</feature>
<dbReference type="InterPro" id="IPR047037">
    <property type="entry name" value="Secretin_7TM"/>
</dbReference>
<feature type="transmembrane region" description="Helical" evidence="11">
    <location>
        <begin position="359"/>
        <end position="382"/>
    </location>
</feature>
<evidence type="ECO:0000256" key="4">
    <source>
        <dbReference type="ARBA" id="ARBA00022692"/>
    </source>
</evidence>
<evidence type="ECO:0000256" key="8">
    <source>
        <dbReference type="ARBA" id="ARBA00023170"/>
    </source>
</evidence>
<dbReference type="OrthoDB" id="5967113at2759"/>
<evidence type="ECO:0000256" key="9">
    <source>
        <dbReference type="ARBA" id="ARBA00023180"/>
    </source>
</evidence>
<feature type="transmembrane region" description="Helical" evidence="11">
    <location>
        <begin position="238"/>
        <end position="262"/>
    </location>
</feature>
<evidence type="ECO:0000256" key="2">
    <source>
        <dbReference type="ARBA" id="ARBA00005314"/>
    </source>
</evidence>
<organism evidence="14 15">
    <name type="scientific">Naja naja</name>
    <name type="common">Indian cobra</name>
    <dbReference type="NCBI Taxonomy" id="35670"/>
    <lineage>
        <taxon>Eukaryota</taxon>
        <taxon>Metazoa</taxon>
        <taxon>Chordata</taxon>
        <taxon>Craniata</taxon>
        <taxon>Vertebrata</taxon>
        <taxon>Euteleostomi</taxon>
        <taxon>Lepidosauria</taxon>
        <taxon>Squamata</taxon>
        <taxon>Bifurcata</taxon>
        <taxon>Unidentata</taxon>
        <taxon>Episquamata</taxon>
        <taxon>Toxicofera</taxon>
        <taxon>Serpentes</taxon>
        <taxon>Colubroidea</taxon>
        <taxon>Elapidae</taxon>
        <taxon>Elapinae</taxon>
        <taxon>Naja</taxon>
    </lineage>
</organism>
<sequence>MEVTFDLCARSEGKKQAPAMWVFRLIIFTSLELTQIGAFISSCEIKKIMRMEEELCTSALAQEEANRTAGNELLRSAGGCLGMWDNLTCWLSSPVGQTVSAPCPRAFQIVTGQTGFMYRNCTREGWSEKYPKPYIACGLNAKQLNAPITEWESKVSYLMKLETVYTVGSSISLIALAAALGILVSFRRLHCTRNYIHIQLFASFILRVTANFIKDPILSEDTDDAVYCELHTGRCKTIIAFVNFCIMANYSWLLVEGLYLHSLLAISFFSDRKFFWWFVALGWGAPKLFVISWVIARLFHENAGCWDMHLTYALWLIQGPVVASIAINFILFVNIVRILMNKLRWPDGRGKDSSQYKRLAKSTLVLIPLFGIHYIIFAFFPFDTTNGTMEVQALFEKALGSFQGLAVAVLYCFLNGEVRQELHRKWWQWHLRKHLGTHKQHSSLFPNESLRRIKKLTIPADDSRNETRMRTEPMDHFFLELISSQT</sequence>
<keyword evidence="15" id="KW-1185">Reference proteome</keyword>
<evidence type="ECO:0000256" key="6">
    <source>
        <dbReference type="ARBA" id="ARBA00023040"/>
    </source>
</evidence>
<dbReference type="PROSITE" id="PS50261">
    <property type="entry name" value="G_PROTEIN_RECEP_F2_4"/>
    <property type="match status" value="1"/>
</dbReference>
<reference evidence="14" key="2">
    <citation type="submission" date="2025-09" db="UniProtKB">
        <authorList>
            <consortium name="Ensembl"/>
        </authorList>
    </citation>
    <scope>IDENTIFICATION</scope>
</reference>
<dbReference type="InterPro" id="IPR017983">
    <property type="entry name" value="GPCR_2_secretin-like_CS"/>
</dbReference>
<dbReference type="Gene3D" id="1.20.1070.10">
    <property type="entry name" value="Rhodopsin 7-helix transmembrane proteins"/>
    <property type="match status" value="1"/>
</dbReference>
<dbReference type="GO" id="GO:0007189">
    <property type="term" value="P:adenylate cyclase-activating G protein-coupled receptor signaling pathway"/>
    <property type="evidence" value="ECO:0007669"/>
    <property type="project" value="Ensembl"/>
</dbReference>
<dbReference type="Proteomes" id="UP000694559">
    <property type="component" value="Unplaced"/>
</dbReference>
<evidence type="ECO:0000259" key="12">
    <source>
        <dbReference type="PROSITE" id="PS50227"/>
    </source>
</evidence>
<dbReference type="Pfam" id="PF02793">
    <property type="entry name" value="HRM"/>
    <property type="match status" value="1"/>
</dbReference>
<evidence type="ECO:0000256" key="10">
    <source>
        <dbReference type="ARBA" id="ARBA00023224"/>
    </source>
</evidence>
<dbReference type="AlphaFoldDB" id="A0A8C6Y718"/>
<feature type="domain" description="G-protein coupled receptors family 2 profile 1" evidence="12">
    <location>
        <begin position="55"/>
        <end position="141"/>
    </location>
</feature>
<keyword evidence="5 11" id="KW-1133">Transmembrane helix</keyword>
<accession>A0A8C6Y718</accession>
<evidence type="ECO:0000256" key="1">
    <source>
        <dbReference type="ARBA" id="ARBA00004651"/>
    </source>
</evidence>
<dbReference type="SUPFAM" id="SSF81321">
    <property type="entry name" value="Family A G protein-coupled receptor-like"/>
    <property type="match status" value="1"/>
</dbReference>
<dbReference type="OMA" id="PRPDVAC"/>